<accession>A0A5C1QB43</accession>
<dbReference type="OrthoDB" id="9800755at2"/>
<dbReference type="RefSeq" id="WP_149567960.1">
    <property type="nucleotide sequence ID" value="NZ_CP035807.1"/>
</dbReference>
<evidence type="ECO:0000313" key="2">
    <source>
        <dbReference type="Proteomes" id="UP000323824"/>
    </source>
</evidence>
<reference evidence="1 2" key="2">
    <citation type="submission" date="2019-09" db="EMBL/GenBank/DDBJ databases">
        <title>Complete Genome Sequence and Methylome Analysis of free living Spirochaetas.</title>
        <authorList>
            <person name="Leshcheva N."/>
            <person name="Mikheeva N."/>
        </authorList>
    </citation>
    <scope>NUCLEOTIDE SEQUENCE [LARGE SCALE GENOMIC DNA]</scope>
    <source>
        <strain evidence="1 2">P</strain>
    </source>
</reference>
<name>A0A5C1QB43_9SPIO</name>
<protein>
    <recommendedName>
        <fullName evidence="3">DUF3187 family protein</fullName>
    </recommendedName>
</protein>
<evidence type="ECO:0000313" key="1">
    <source>
        <dbReference type="EMBL" id="QEN04717.1"/>
    </source>
</evidence>
<sequence length="348" mass="38807">MELLKMRGIKLLSTLSILFFGLTPLFSQNDYIKEESVNVSSAYYFPNLSGFELDGNFAPITYTPIISELDTQRDLGSTWGAVELKGNYKLTLKRNFLTGASALTKDNSLKHTFSFDISPVTVSLETSTTISPIAFLEFTLGTQLGSGWKAVGADGLALYTNPLGPEEEAFQGVFSKTWLSGTFQFDTAALMGGDTTWKHIVLLSNHNLMLKYFSAAGTDEPWIFQAGDPSYNGFRYEQSTFVGYQMPLVLDMAGILFETGANLFDNATRSTMDSSGWGSDFIDTKIGVLLNFKVGENGAFVLLPQIKKRLRYTDGSVKELYFINRKTDINDPYFWSFDRIAISYTYKL</sequence>
<organism evidence="1 2">
    <name type="scientific">Thiospirochaeta perfilievii</name>
    <dbReference type="NCBI Taxonomy" id="252967"/>
    <lineage>
        <taxon>Bacteria</taxon>
        <taxon>Pseudomonadati</taxon>
        <taxon>Spirochaetota</taxon>
        <taxon>Spirochaetia</taxon>
        <taxon>Spirochaetales</taxon>
        <taxon>Spirochaetaceae</taxon>
        <taxon>Thiospirochaeta</taxon>
    </lineage>
</organism>
<dbReference type="Proteomes" id="UP000323824">
    <property type="component" value="Chromosome"/>
</dbReference>
<dbReference type="EMBL" id="CP035807">
    <property type="protein sequence ID" value="QEN04717.1"/>
    <property type="molecule type" value="Genomic_DNA"/>
</dbReference>
<dbReference type="AlphaFoldDB" id="A0A5C1QB43"/>
<reference evidence="1 2" key="1">
    <citation type="submission" date="2019-02" db="EMBL/GenBank/DDBJ databases">
        <authorList>
            <person name="Fomenkov A."/>
            <person name="Dubinina G."/>
            <person name="Grabovich M."/>
            <person name="Vincze T."/>
            <person name="Roberts R.J."/>
        </authorList>
    </citation>
    <scope>NUCLEOTIDE SEQUENCE [LARGE SCALE GENOMIC DNA]</scope>
    <source>
        <strain evidence="1 2">P</strain>
    </source>
</reference>
<evidence type="ECO:0008006" key="3">
    <source>
        <dbReference type="Google" id="ProtNLM"/>
    </source>
</evidence>
<gene>
    <name evidence="1" type="ORF">EW093_08350</name>
</gene>
<proteinExistence type="predicted"/>
<keyword evidence="2" id="KW-1185">Reference proteome</keyword>
<dbReference type="KEGG" id="sper:EW093_08350"/>